<dbReference type="SUPFAM" id="SSF81296">
    <property type="entry name" value="E set domains"/>
    <property type="match status" value="1"/>
</dbReference>
<dbReference type="AlphaFoldDB" id="A0A3Q3G9K9"/>
<dbReference type="Gene3D" id="2.60.40.10">
    <property type="entry name" value="Immunoglobulins"/>
    <property type="match status" value="1"/>
</dbReference>
<evidence type="ECO:0000313" key="2">
    <source>
        <dbReference type="Ensembl" id="ENSLBEP00000027648.1"/>
    </source>
</evidence>
<dbReference type="GeneTree" id="ENSGT00390000005197"/>
<dbReference type="Pfam" id="PF20144">
    <property type="entry name" value="TIG_SUH"/>
    <property type="match status" value="1"/>
</dbReference>
<accession>A0A3Q3G9K9</accession>
<dbReference type="GO" id="GO:0001228">
    <property type="term" value="F:DNA-binding transcription activator activity, RNA polymerase II-specific"/>
    <property type="evidence" value="ECO:0007669"/>
    <property type="project" value="InterPro"/>
</dbReference>
<dbReference type="InterPro" id="IPR040159">
    <property type="entry name" value="CLS_fam"/>
</dbReference>
<protein>
    <submittedName>
        <fullName evidence="2">Recombination signal binding protein for immunoglobulin kappa J region-like</fullName>
    </submittedName>
</protein>
<keyword evidence="3" id="KW-1185">Reference proteome</keyword>
<evidence type="ECO:0000259" key="1">
    <source>
        <dbReference type="Pfam" id="PF20144"/>
    </source>
</evidence>
<dbReference type="InterPro" id="IPR014756">
    <property type="entry name" value="Ig_E-set"/>
</dbReference>
<dbReference type="Gene3D" id="2.80.10.50">
    <property type="match status" value="1"/>
</dbReference>
<dbReference type="PANTHER" id="PTHR10665">
    <property type="entry name" value="RECOMBINING BINDING PROTEIN SUPPRESSOR OF HAIRLESS"/>
    <property type="match status" value="1"/>
</dbReference>
<proteinExistence type="predicted"/>
<dbReference type="Proteomes" id="UP000261660">
    <property type="component" value="Unplaced"/>
</dbReference>
<feature type="domain" description="RBP-Jkappa IPT" evidence="1">
    <location>
        <begin position="48"/>
        <end position="82"/>
    </location>
</feature>
<reference evidence="2" key="1">
    <citation type="submission" date="2025-08" db="UniProtKB">
        <authorList>
            <consortium name="Ensembl"/>
        </authorList>
    </citation>
    <scope>IDENTIFICATION</scope>
</reference>
<dbReference type="InterPro" id="IPR038007">
    <property type="entry name" value="RBP-Jkappa_IPT"/>
</dbReference>
<dbReference type="GO" id="GO:0007399">
    <property type="term" value="P:nervous system development"/>
    <property type="evidence" value="ECO:0007669"/>
    <property type="project" value="UniProtKB-ARBA"/>
</dbReference>
<sequence length="113" mass="12470">MERLHHHPGDPSRVVLNDGSCWTIIGVEVVEYTFNQGLACIQTPVTPFPVITGLEVNGGGHVAMLEIEGENFSPHLKVWFGNKFYWPAAPLSARLYWLVEKRGLCGGGEGHKT</sequence>
<evidence type="ECO:0000313" key="3">
    <source>
        <dbReference type="Proteomes" id="UP000261660"/>
    </source>
</evidence>
<dbReference type="InterPro" id="IPR037095">
    <property type="entry name" value="RBP-J/Cbf11_DNA-bd_sf"/>
</dbReference>
<dbReference type="InterPro" id="IPR013783">
    <property type="entry name" value="Ig-like_fold"/>
</dbReference>
<reference evidence="2" key="2">
    <citation type="submission" date="2025-09" db="UniProtKB">
        <authorList>
            <consortium name="Ensembl"/>
        </authorList>
    </citation>
    <scope>IDENTIFICATION</scope>
</reference>
<dbReference type="GO" id="GO:0003677">
    <property type="term" value="F:DNA binding"/>
    <property type="evidence" value="ECO:0007669"/>
    <property type="project" value="InterPro"/>
</dbReference>
<dbReference type="GO" id="GO:0005634">
    <property type="term" value="C:nucleus"/>
    <property type="evidence" value="ECO:0007669"/>
    <property type="project" value="InterPro"/>
</dbReference>
<dbReference type="Gene3D" id="2.60.40.1450">
    <property type="entry name" value="LAG1, DNA binding domain"/>
    <property type="match status" value="1"/>
</dbReference>
<organism evidence="2 3">
    <name type="scientific">Labrus bergylta</name>
    <name type="common">ballan wrasse</name>
    <dbReference type="NCBI Taxonomy" id="56723"/>
    <lineage>
        <taxon>Eukaryota</taxon>
        <taxon>Metazoa</taxon>
        <taxon>Chordata</taxon>
        <taxon>Craniata</taxon>
        <taxon>Vertebrata</taxon>
        <taxon>Euteleostomi</taxon>
        <taxon>Actinopterygii</taxon>
        <taxon>Neopterygii</taxon>
        <taxon>Teleostei</taxon>
        <taxon>Neoteleostei</taxon>
        <taxon>Acanthomorphata</taxon>
        <taxon>Eupercaria</taxon>
        <taxon>Labriformes</taxon>
        <taxon>Labridae</taxon>
        <taxon>Labrus</taxon>
    </lineage>
</organism>
<dbReference type="Ensembl" id="ENSLBET00000028968.1">
    <property type="protein sequence ID" value="ENSLBEP00000027648.1"/>
    <property type="gene ID" value="ENSLBEG00000020912.1"/>
</dbReference>
<name>A0A3Q3G9K9_9LABR</name>